<keyword evidence="13" id="KW-0326">Glycosidase</keyword>
<evidence type="ECO:0000256" key="4">
    <source>
        <dbReference type="ARBA" id="ARBA00022723"/>
    </source>
</evidence>
<dbReference type="Proteomes" id="UP001215151">
    <property type="component" value="Unassembled WGS sequence"/>
</dbReference>
<evidence type="ECO:0000256" key="7">
    <source>
        <dbReference type="ARBA" id="ARBA00023157"/>
    </source>
</evidence>
<dbReference type="Pfam" id="PF01532">
    <property type="entry name" value="Glyco_hydro_47"/>
    <property type="match status" value="1"/>
</dbReference>
<evidence type="ECO:0000256" key="11">
    <source>
        <dbReference type="PIRSR" id="PIRSR601382-2"/>
    </source>
</evidence>
<evidence type="ECO:0000313" key="15">
    <source>
        <dbReference type="EMBL" id="KAJ8473463.1"/>
    </source>
</evidence>
<evidence type="ECO:0000256" key="14">
    <source>
        <dbReference type="SAM" id="Phobius"/>
    </source>
</evidence>
<keyword evidence="5 13" id="KW-0378">Hydrolase</keyword>
<comment type="caution">
    <text evidence="15">The sequence shown here is derived from an EMBL/GenBank/DDBJ whole genome shotgun (WGS) entry which is preliminary data.</text>
</comment>
<feature type="active site" evidence="10">
    <location>
        <position position="515"/>
    </location>
</feature>
<evidence type="ECO:0000256" key="8">
    <source>
        <dbReference type="ARBA" id="ARBA00047669"/>
    </source>
</evidence>
<dbReference type="PRINTS" id="PR00747">
    <property type="entry name" value="GLYHDRLASE47"/>
</dbReference>
<dbReference type="Gene3D" id="1.50.10.10">
    <property type="match status" value="1"/>
</dbReference>
<keyword evidence="14" id="KW-0812">Transmembrane</keyword>
<dbReference type="GO" id="GO:0036503">
    <property type="term" value="P:ERAD pathway"/>
    <property type="evidence" value="ECO:0007669"/>
    <property type="project" value="UniProtKB-ARBA"/>
</dbReference>
<reference evidence="15" key="1">
    <citation type="submission" date="2022-11" db="EMBL/GenBank/DDBJ databases">
        <title>Genome Sequence of Cubamyces cubensis.</title>
        <authorList>
            <person name="Buettner E."/>
        </authorList>
    </citation>
    <scope>NUCLEOTIDE SEQUENCE</scope>
    <source>
        <strain evidence="15">MPL-01</strain>
    </source>
</reference>
<dbReference type="PANTHER" id="PTHR11742:SF55">
    <property type="entry name" value="ENDOPLASMIC RETICULUM MANNOSYL-OLIGOSACCHARIDE 1,2-ALPHA-MANNOSIDASE"/>
    <property type="match status" value="1"/>
</dbReference>
<keyword evidence="7 12" id="KW-1015">Disulfide bond</keyword>
<comment type="catalytic activity">
    <reaction evidence="9">
        <text>N(4)-(alpha-D-Man-(1-&gt;2)-alpha-D-Man-(1-&gt;2)-alpha-D-Man-(1-&gt;3)-[alpha-D-Man-(1-&gt;2)-alpha-D-Man-(1-&gt;3)-[alpha-D-Man-(1-&gt;2)-alpha-D-Man-(1-&gt;6)]-alpha-D-Man-(1-&gt;6)]-beta-D-Man-(1-&gt;4)-beta-D-GlcNAc-(1-&gt;4)-beta-D-GlcNAc)-L-asparaginyl-[protein] (N-glucan mannose isomer 9A1,2,3B1,2,3) + 4 H2O = N(4)-(alpha-D-Man-(1-&gt;3)-[alpha-D-Man-(1-&gt;3)-[alpha-D-Man-(1-&gt;6)]-alpha-D-Man-(1-&gt;6)]-beta-D-Man-(1-&gt;4)-beta-D-GlcNAc-(1-&gt;4)-beta-D-GlcNAc)-L-asparaginyl-[protein] (N-glucan mannose isomer 5A1,2) + 4 beta-D-mannose</text>
        <dbReference type="Rhea" id="RHEA:56008"/>
        <dbReference type="Rhea" id="RHEA-COMP:14356"/>
        <dbReference type="Rhea" id="RHEA-COMP:14367"/>
        <dbReference type="ChEBI" id="CHEBI:15377"/>
        <dbReference type="ChEBI" id="CHEBI:28563"/>
        <dbReference type="ChEBI" id="CHEBI:59087"/>
        <dbReference type="ChEBI" id="CHEBI:139493"/>
        <dbReference type="EC" id="3.2.1.113"/>
    </reaction>
</comment>
<dbReference type="InterPro" id="IPR001382">
    <property type="entry name" value="Glyco_hydro_47"/>
</dbReference>
<feature type="active site" description="Proton donor" evidence="10">
    <location>
        <position position="438"/>
    </location>
</feature>
<comment type="pathway">
    <text evidence="2">Protein modification; protein glycosylation.</text>
</comment>
<feature type="active site" evidence="10">
    <location>
        <position position="300"/>
    </location>
</feature>
<dbReference type="PANTHER" id="PTHR11742">
    <property type="entry name" value="MANNOSYL-OLIGOSACCHARIDE ALPHA-1,2-MANNOSIDASE-RELATED"/>
    <property type="match status" value="1"/>
</dbReference>
<dbReference type="GO" id="GO:0016020">
    <property type="term" value="C:membrane"/>
    <property type="evidence" value="ECO:0007669"/>
    <property type="project" value="InterPro"/>
</dbReference>
<dbReference type="AlphaFoldDB" id="A0AAD7X8S2"/>
<comment type="cofactor">
    <cofactor evidence="1 11">
        <name>Ca(2+)</name>
        <dbReference type="ChEBI" id="CHEBI:29108"/>
    </cofactor>
</comment>
<dbReference type="InterPro" id="IPR036026">
    <property type="entry name" value="Seven-hairpin_glycosidases"/>
</dbReference>
<sequence>MLTHLHACLQYRRSRPVRYVVAAFTAIFVVSTLYYLEIPHHPEGFQDELREHLPHWPLPIPISGGSESKTSPPVWEERAAQVKQAFLHAYRGYLQHANGYDELRPLSLAGVNNFNGWNVTMYDSLDTMLLMDLWDEFAEALPVVKEGNFRQLRASNGNGWNKSGYVPFFETVIRYLGGLLAAYAMSGEQVLLDRAHELATILEPAFGSSAGMPRFGVNPATGASSQGVSGVLAEVASCQLEWTYVAHATGNKTHFDRVDKLLHTLANAMEQRKGGMFPTHWHLNGGKATSESRSMGAAADSGHEYLLKQYLLTGKQDVESLEMYILTANEALTRLLYLTPNRELLYVTDTAGGSFTASHNFEHLACFFPGLLALGAHTVDLNAALAAIDPSKLSAEARRQYEVLSKYDLHALHMAAAEGLTTSCWLMYADQPSGLGPETVQMRHDWKFVGEDGKPKVNSKGKLWIDAVEEWNEGGRRGPLPGLGEKKTITQLRKEDGTAQADYSVRRPDYFLRPETLESIYLMWRTTGNPVWRERGWQIFQAIEREAKTPSGYASVKQINKSPAPQSDEQPSYFLAETLKYLYLLFKNEDLVPLDKWVFNTEAHPLPVFNWSSWEKHKFGIPS</sequence>
<keyword evidence="14" id="KW-1133">Transmembrane helix</keyword>
<dbReference type="EC" id="3.2.1.-" evidence="13"/>
<evidence type="ECO:0000256" key="3">
    <source>
        <dbReference type="ARBA" id="ARBA00007658"/>
    </source>
</evidence>
<protein>
    <recommendedName>
        <fullName evidence="13">alpha-1,2-Mannosidase</fullName>
        <ecNumber evidence="13">3.2.1.-</ecNumber>
    </recommendedName>
</protein>
<feature type="active site" description="Proton donor" evidence="10">
    <location>
        <position position="170"/>
    </location>
</feature>
<gene>
    <name evidence="15" type="ORF">ONZ51_g7856</name>
</gene>
<evidence type="ECO:0000256" key="9">
    <source>
        <dbReference type="ARBA" id="ARBA00048605"/>
    </source>
</evidence>
<comment type="catalytic activity">
    <reaction evidence="8">
        <text>N(4)-(alpha-D-Man-(1-&gt;2)-alpha-D-Man-(1-&gt;2)-alpha-D-Man-(1-&gt;3)-[alpha-D-Man-(1-&gt;3)-[alpha-D-Man-(1-&gt;2)-alpha-D-Man-(1-&gt;6)]-alpha-D-Man-(1-&gt;6)]-beta-D-Man-(1-&gt;4)-beta-D-GlcNAc-(1-&gt;4)-beta-D-GlcNAc)-L-asparaginyl-[protein] (N-glucan mannose isomer 8A1,2,3B1,3) + 3 H2O = N(4)-(alpha-D-Man-(1-&gt;3)-[alpha-D-Man-(1-&gt;3)-[alpha-D-Man-(1-&gt;6)]-alpha-D-Man-(1-&gt;6)]-beta-D-Man-(1-&gt;4)-beta-D-GlcNAc-(1-&gt;4)-beta-D-GlcNAc)-L-asparaginyl-[protein] (N-glucan mannose isomer 5A1,2) + 3 beta-D-mannose</text>
        <dbReference type="Rhea" id="RHEA:56028"/>
        <dbReference type="Rhea" id="RHEA-COMP:14358"/>
        <dbReference type="Rhea" id="RHEA-COMP:14367"/>
        <dbReference type="ChEBI" id="CHEBI:15377"/>
        <dbReference type="ChEBI" id="CHEBI:28563"/>
        <dbReference type="ChEBI" id="CHEBI:59087"/>
        <dbReference type="ChEBI" id="CHEBI:60628"/>
        <dbReference type="EC" id="3.2.1.113"/>
    </reaction>
</comment>
<evidence type="ECO:0000256" key="6">
    <source>
        <dbReference type="ARBA" id="ARBA00022837"/>
    </source>
</evidence>
<feature type="binding site" evidence="11">
    <location>
        <position position="601"/>
    </location>
    <ligand>
        <name>Ca(2+)</name>
        <dbReference type="ChEBI" id="CHEBI:29108"/>
    </ligand>
</feature>
<dbReference type="GO" id="GO:0005783">
    <property type="term" value="C:endoplasmic reticulum"/>
    <property type="evidence" value="ECO:0007669"/>
    <property type="project" value="TreeGrafter"/>
</dbReference>
<evidence type="ECO:0000256" key="10">
    <source>
        <dbReference type="PIRSR" id="PIRSR601382-1"/>
    </source>
</evidence>
<evidence type="ECO:0000256" key="12">
    <source>
        <dbReference type="PIRSR" id="PIRSR601382-3"/>
    </source>
</evidence>
<name>A0AAD7X8S2_9APHY</name>
<evidence type="ECO:0000256" key="13">
    <source>
        <dbReference type="RuleBase" id="RU361193"/>
    </source>
</evidence>
<feature type="transmembrane region" description="Helical" evidence="14">
    <location>
        <begin position="19"/>
        <end position="36"/>
    </location>
</feature>
<accession>A0AAD7X8S2</accession>
<keyword evidence="6 11" id="KW-0106">Calcium</keyword>
<dbReference type="GO" id="GO:0005975">
    <property type="term" value="P:carbohydrate metabolic process"/>
    <property type="evidence" value="ECO:0007669"/>
    <property type="project" value="InterPro"/>
</dbReference>
<dbReference type="SUPFAM" id="SSF48225">
    <property type="entry name" value="Seven-hairpin glycosidases"/>
    <property type="match status" value="1"/>
</dbReference>
<keyword evidence="14" id="KW-0472">Membrane</keyword>
<evidence type="ECO:0000256" key="5">
    <source>
        <dbReference type="ARBA" id="ARBA00022801"/>
    </source>
</evidence>
<comment type="similarity">
    <text evidence="3 13">Belongs to the glycosyl hydrolase 47 family.</text>
</comment>
<dbReference type="EMBL" id="JAPEVG010000222">
    <property type="protein sequence ID" value="KAJ8473463.1"/>
    <property type="molecule type" value="Genomic_DNA"/>
</dbReference>
<dbReference type="InterPro" id="IPR012341">
    <property type="entry name" value="6hp_glycosidase-like_sf"/>
</dbReference>
<evidence type="ECO:0000313" key="16">
    <source>
        <dbReference type="Proteomes" id="UP001215151"/>
    </source>
</evidence>
<evidence type="ECO:0000256" key="1">
    <source>
        <dbReference type="ARBA" id="ARBA00001913"/>
    </source>
</evidence>
<evidence type="ECO:0000256" key="2">
    <source>
        <dbReference type="ARBA" id="ARBA00004922"/>
    </source>
</evidence>
<feature type="disulfide bond" evidence="12">
    <location>
        <begin position="366"/>
        <end position="424"/>
    </location>
</feature>
<dbReference type="GO" id="GO:0005509">
    <property type="term" value="F:calcium ion binding"/>
    <property type="evidence" value="ECO:0007669"/>
    <property type="project" value="InterPro"/>
</dbReference>
<keyword evidence="16" id="KW-1185">Reference proteome</keyword>
<proteinExistence type="inferred from homology"/>
<dbReference type="GO" id="GO:0004571">
    <property type="term" value="F:mannosyl-oligosaccharide 1,2-alpha-mannosidase activity"/>
    <property type="evidence" value="ECO:0007669"/>
    <property type="project" value="UniProtKB-EC"/>
</dbReference>
<dbReference type="InterPro" id="IPR050749">
    <property type="entry name" value="Glycosyl_Hydrolase_47"/>
</dbReference>
<organism evidence="15 16">
    <name type="scientific">Trametes cubensis</name>
    <dbReference type="NCBI Taxonomy" id="1111947"/>
    <lineage>
        <taxon>Eukaryota</taxon>
        <taxon>Fungi</taxon>
        <taxon>Dikarya</taxon>
        <taxon>Basidiomycota</taxon>
        <taxon>Agaricomycotina</taxon>
        <taxon>Agaricomycetes</taxon>
        <taxon>Polyporales</taxon>
        <taxon>Polyporaceae</taxon>
        <taxon>Trametes</taxon>
    </lineage>
</organism>
<keyword evidence="4 11" id="KW-0479">Metal-binding</keyword>